<name>A0A423W7P9_CYTCH</name>
<protein>
    <recommendedName>
        <fullName evidence="4">Secreted protein</fullName>
    </recommendedName>
</protein>
<gene>
    <name evidence="2" type="ORF">VSDG_03955</name>
</gene>
<evidence type="ECO:0000256" key="1">
    <source>
        <dbReference type="SAM" id="SignalP"/>
    </source>
</evidence>
<evidence type="ECO:0008006" key="4">
    <source>
        <dbReference type="Google" id="ProtNLM"/>
    </source>
</evidence>
<feature type="signal peptide" evidence="1">
    <location>
        <begin position="1"/>
        <end position="16"/>
    </location>
</feature>
<feature type="chain" id="PRO_5019052099" description="Secreted protein" evidence="1">
    <location>
        <begin position="17"/>
        <end position="316"/>
    </location>
</feature>
<evidence type="ECO:0000313" key="3">
    <source>
        <dbReference type="Proteomes" id="UP000284375"/>
    </source>
</evidence>
<dbReference type="EMBL" id="LJZO01000011">
    <property type="protein sequence ID" value="ROV99387.1"/>
    <property type="molecule type" value="Genomic_DNA"/>
</dbReference>
<dbReference type="Proteomes" id="UP000284375">
    <property type="component" value="Unassembled WGS sequence"/>
</dbReference>
<evidence type="ECO:0000313" key="2">
    <source>
        <dbReference type="EMBL" id="ROV99387.1"/>
    </source>
</evidence>
<dbReference type="AlphaFoldDB" id="A0A423W7P9"/>
<keyword evidence="1" id="KW-0732">Signal</keyword>
<sequence length="316" mass="34722">MHPFTFITVLAPLALARGLGQRTSGSSNSTAASVDAIPTFTFDELYSLTTMFLDAYMYPNNTVQALSINSTLFSEDVIGRVDATRVFVGRELNTEYIFGLFSQLALSPNSFSLLGTPMSYEIIHFAANQNVAVNSAIVQFYSSTVDLTYPVEIVFWTTYNQAGQITQYDATFKWLQWSFDTITEVMMGKLNLTSEDTAIAFATQKLAQSICATAMDSCNGTNTQYASTNECMSYLTTKVPFGNAYELGFDTLLCRMAHQPMVPMRPSVHCSHIGPSGGDYCVNDRTYAGMVEEPLFTNQPFVPYGYGVSNATVAAE</sequence>
<organism evidence="2 3">
    <name type="scientific">Cytospora chrysosperma</name>
    <name type="common">Cytospora canker fungus</name>
    <name type="synonym">Sphaeria chrysosperma</name>
    <dbReference type="NCBI Taxonomy" id="252740"/>
    <lineage>
        <taxon>Eukaryota</taxon>
        <taxon>Fungi</taxon>
        <taxon>Dikarya</taxon>
        <taxon>Ascomycota</taxon>
        <taxon>Pezizomycotina</taxon>
        <taxon>Sordariomycetes</taxon>
        <taxon>Sordariomycetidae</taxon>
        <taxon>Diaporthales</taxon>
        <taxon>Cytosporaceae</taxon>
        <taxon>Cytospora</taxon>
    </lineage>
</organism>
<proteinExistence type="predicted"/>
<accession>A0A423W7P9</accession>
<reference evidence="2 3" key="1">
    <citation type="submission" date="2015-09" db="EMBL/GenBank/DDBJ databases">
        <title>Host preference determinants of Valsa canker pathogens revealed by comparative genomics.</title>
        <authorList>
            <person name="Yin Z."/>
            <person name="Huang L."/>
        </authorList>
    </citation>
    <scope>NUCLEOTIDE SEQUENCE [LARGE SCALE GENOMIC DNA]</scope>
    <source>
        <strain evidence="2 3">YSFL</strain>
    </source>
</reference>
<keyword evidence="3" id="KW-1185">Reference proteome</keyword>
<comment type="caution">
    <text evidence="2">The sequence shown here is derived from an EMBL/GenBank/DDBJ whole genome shotgun (WGS) entry which is preliminary data.</text>
</comment>
<dbReference type="OrthoDB" id="10010954at2759"/>